<dbReference type="AlphaFoldDB" id="A0ABD0PGX7"/>
<organism evidence="2 3">
    <name type="scientific">Cirrhinus mrigala</name>
    <name type="common">Mrigala</name>
    <dbReference type="NCBI Taxonomy" id="683832"/>
    <lineage>
        <taxon>Eukaryota</taxon>
        <taxon>Metazoa</taxon>
        <taxon>Chordata</taxon>
        <taxon>Craniata</taxon>
        <taxon>Vertebrata</taxon>
        <taxon>Euteleostomi</taxon>
        <taxon>Actinopterygii</taxon>
        <taxon>Neopterygii</taxon>
        <taxon>Teleostei</taxon>
        <taxon>Ostariophysi</taxon>
        <taxon>Cypriniformes</taxon>
        <taxon>Cyprinidae</taxon>
        <taxon>Labeoninae</taxon>
        <taxon>Labeonini</taxon>
        <taxon>Cirrhinus</taxon>
    </lineage>
</organism>
<feature type="non-terminal residue" evidence="2">
    <location>
        <position position="62"/>
    </location>
</feature>
<evidence type="ECO:0000313" key="2">
    <source>
        <dbReference type="EMBL" id="KAL0173295.1"/>
    </source>
</evidence>
<accession>A0ABD0PGX7</accession>
<reference evidence="2 3" key="1">
    <citation type="submission" date="2024-05" db="EMBL/GenBank/DDBJ databases">
        <title>Genome sequencing and assembly of Indian major carp, Cirrhinus mrigala (Hamilton, 1822).</title>
        <authorList>
            <person name="Mohindra V."/>
            <person name="Chowdhury L.M."/>
            <person name="Lal K."/>
            <person name="Jena J.K."/>
        </authorList>
    </citation>
    <scope>NUCLEOTIDE SEQUENCE [LARGE SCALE GENOMIC DNA]</scope>
    <source>
        <strain evidence="2">CM1030</strain>
        <tissue evidence="2">Blood</tissue>
    </source>
</reference>
<name>A0ABD0PGX7_CIRMR</name>
<sequence>MRPRYALLLSPHWCELRADFYPTVKAALRHESVDSEEDRKGLGCHLEQGQRLSKSKIGHPWS</sequence>
<feature type="compositionally biased region" description="Basic residues" evidence="1">
    <location>
        <begin position="53"/>
        <end position="62"/>
    </location>
</feature>
<feature type="compositionally biased region" description="Basic and acidic residues" evidence="1">
    <location>
        <begin position="32"/>
        <end position="41"/>
    </location>
</feature>
<feature type="region of interest" description="Disordered" evidence="1">
    <location>
        <begin position="32"/>
        <end position="62"/>
    </location>
</feature>
<dbReference type="EMBL" id="JAMKFB020000016">
    <property type="protein sequence ID" value="KAL0173295.1"/>
    <property type="molecule type" value="Genomic_DNA"/>
</dbReference>
<evidence type="ECO:0000256" key="1">
    <source>
        <dbReference type="SAM" id="MobiDB-lite"/>
    </source>
</evidence>
<keyword evidence="3" id="KW-1185">Reference proteome</keyword>
<gene>
    <name evidence="2" type="ORF">M9458_033606</name>
</gene>
<proteinExistence type="predicted"/>
<protein>
    <submittedName>
        <fullName evidence="2">Uncharacterized protein</fullName>
    </submittedName>
</protein>
<comment type="caution">
    <text evidence="2">The sequence shown here is derived from an EMBL/GenBank/DDBJ whole genome shotgun (WGS) entry which is preliminary data.</text>
</comment>
<dbReference type="Proteomes" id="UP001529510">
    <property type="component" value="Unassembled WGS sequence"/>
</dbReference>
<evidence type="ECO:0000313" key="3">
    <source>
        <dbReference type="Proteomes" id="UP001529510"/>
    </source>
</evidence>